<comment type="subunit">
    <text evidence="12">The complex is composed of two ATP-binding proteins (NikD and NikE), two transmembrane proteins (NikB and NikC) and a solute-binding protein (NikA).</text>
</comment>
<keyword evidence="18" id="KW-1185">Reference proteome</keyword>
<dbReference type="AlphaFoldDB" id="S2W2R0"/>
<dbReference type="SMART" id="SM00382">
    <property type="entry name" value="AAA"/>
    <property type="match status" value="1"/>
</dbReference>
<dbReference type="GO" id="GO:0015413">
    <property type="term" value="F:ABC-type nickel transporter activity"/>
    <property type="evidence" value="ECO:0007669"/>
    <property type="project" value="UniProtKB-EC"/>
</dbReference>
<evidence type="ECO:0000256" key="10">
    <source>
        <dbReference type="ARBA" id="ARBA00023112"/>
    </source>
</evidence>
<reference evidence="17 18" key="1">
    <citation type="submission" date="2013-04" db="EMBL/GenBank/DDBJ databases">
        <title>The Genome Sequence of Propionimicrobium lymphophilum ACS-093-V-SCH5.</title>
        <authorList>
            <consortium name="The Broad Institute Genomics Platform"/>
            <person name="Earl A."/>
            <person name="Ward D."/>
            <person name="Feldgarden M."/>
            <person name="Gevers D."/>
            <person name="Saerens B."/>
            <person name="Vaneechoutte M."/>
            <person name="Walker B."/>
            <person name="Young S."/>
            <person name="Zeng Q."/>
            <person name="Gargeya S."/>
            <person name="Fitzgerald M."/>
            <person name="Haas B."/>
            <person name="Abouelleil A."/>
            <person name="Allen A.W."/>
            <person name="Alvarado L."/>
            <person name="Arachchi H.M."/>
            <person name="Berlin A.M."/>
            <person name="Chapman S.B."/>
            <person name="Gainer-Dewar J."/>
            <person name="Goldberg J."/>
            <person name="Griggs A."/>
            <person name="Gujja S."/>
            <person name="Hansen M."/>
            <person name="Howarth C."/>
            <person name="Imamovic A."/>
            <person name="Ireland A."/>
            <person name="Larimer J."/>
            <person name="McCowan C."/>
            <person name="Murphy C."/>
            <person name="Pearson M."/>
            <person name="Poon T.W."/>
            <person name="Priest M."/>
            <person name="Roberts A."/>
            <person name="Saif S."/>
            <person name="Shea T."/>
            <person name="Sisk P."/>
            <person name="Sykes S."/>
            <person name="Wortman J."/>
            <person name="Nusbaum C."/>
            <person name="Birren B."/>
        </authorList>
    </citation>
    <scope>NUCLEOTIDE SEQUENCE [LARGE SCALE GENOMIC DNA]</scope>
    <source>
        <strain evidence="17 18">ACS-093-V-SCH5</strain>
    </source>
</reference>
<dbReference type="InterPro" id="IPR003593">
    <property type="entry name" value="AAA+_ATPase"/>
</dbReference>
<dbReference type="STRING" id="883161.HMPREF9306_00098"/>
<comment type="subcellular location">
    <subcellularLocation>
        <location evidence="1">Cell membrane</location>
        <topology evidence="1">Peripheral membrane protein</topology>
    </subcellularLocation>
</comment>
<feature type="domain" description="ABC transporter" evidence="16">
    <location>
        <begin position="7"/>
        <end position="251"/>
    </location>
</feature>
<dbReference type="OrthoDB" id="5357528at2"/>
<evidence type="ECO:0000256" key="2">
    <source>
        <dbReference type="ARBA" id="ARBA00005417"/>
    </source>
</evidence>
<evidence type="ECO:0000313" key="18">
    <source>
        <dbReference type="Proteomes" id="UP000014417"/>
    </source>
</evidence>
<dbReference type="InterPro" id="IPR017871">
    <property type="entry name" value="ABC_transporter-like_CS"/>
</dbReference>
<dbReference type="PANTHER" id="PTHR43297">
    <property type="entry name" value="OLIGOPEPTIDE TRANSPORT ATP-BINDING PROTEIN APPD"/>
    <property type="match status" value="1"/>
</dbReference>
<keyword evidence="8" id="KW-1278">Translocase</keyword>
<comment type="similarity">
    <text evidence="2">Belongs to the ABC transporter superfamily.</text>
</comment>
<evidence type="ECO:0000256" key="7">
    <source>
        <dbReference type="ARBA" id="ARBA00022840"/>
    </source>
</evidence>
<keyword evidence="4" id="KW-1003">Cell membrane</keyword>
<evidence type="ECO:0000259" key="16">
    <source>
        <dbReference type="PROSITE" id="PS50893"/>
    </source>
</evidence>
<protein>
    <recommendedName>
        <fullName evidence="14">Nickel import system ATP-binding protein NikD</fullName>
        <ecNumber evidence="13">7.2.2.11</ecNumber>
    </recommendedName>
</protein>
<dbReference type="GO" id="GO:0016887">
    <property type="term" value="F:ATP hydrolysis activity"/>
    <property type="evidence" value="ECO:0007669"/>
    <property type="project" value="InterPro"/>
</dbReference>
<dbReference type="PROSITE" id="PS00211">
    <property type="entry name" value="ABC_TRANSPORTER_1"/>
    <property type="match status" value="1"/>
</dbReference>
<comment type="caution">
    <text evidence="17">The sequence shown here is derived from an EMBL/GenBank/DDBJ whole genome shotgun (WGS) entry which is preliminary data.</text>
</comment>
<accession>S2W2R0</accession>
<dbReference type="PROSITE" id="PS50893">
    <property type="entry name" value="ABC_TRANSPORTER_2"/>
    <property type="match status" value="1"/>
</dbReference>
<keyword evidence="5" id="KW-0533">Nickel</keyword>
<dbReference type="GO" id="GO:0015833">
    <property type="term" value="P:peptide transport"/>
    <property type="evidence" value="ECO:0007669"/>
    <property type="project" value="InterPro"/>
</dbReference>
<evidence type="ECO:0000256" key="12">
    <source>
        <dbReference type="ARBA" id="ARBA00038669"/>
    </source>
</evidence>
<evidence type="ECO:0000256" key="13">
    <source>
        <dbReference type="ARBA" id="ARBA00039098"/>
    </source>
</evidence>
<dbReference type="InterPro" id="IPR027417">
    <property type="entry name" value="P-loop_NTPase"/>
</dbReference>
<evidence type="ECO:0000256" key="3">
    <source>
        <dbReference type="ARBA" id="ARBA00022448"/>
    </source>
</evidence>
<dbReference type="RefSeq" id="WP_016454959.1">
    <property type="nucleotide sequence ID" value="NZ_KE150269.1"/>
</dbReference>
<evidence type="ECO:0000256" key="6">
    <source>
        <dbReference type="ARBA" id="ARBA00022741"/>
    </source>
</evidence>
<dbReference type="EMBL" id="AGZR01000001">
    <property type="protein sequence ID" value="EPD34063.1"/>
    <property type="molecule type" value="Genomic_DNA"/>
</dbReference>
<sequence>MSALLEISNLNVTFKTRTGKGYAVTDVSASVERNKVTAIVGESGSGKSVLGSAIVGLLPVNAKAEGSIVFDGRELIGLSDTQYDSVRGEQIGWVAQNAISALNPSFKIKELVSEAPFHKRRIKWKQKRAFANEQLRKANLCEAVAENYSFELSGGMAQRALIATGIGLDPSFLILDEPTKGLDPVNTESIKDLILALARSGKTLLVITHDVKLAKEIADQVWVFYGSKIVEMADADSFFDAPAHPYSQGLLDALPSRGLKAIAGESPSFYTRPSGCPFEPRCPHARPECVNWSEFVNLDDRQVLCLKYC</sequence>
<keyword evidence="11" id="KW-0472">Membrane</keyword>
<keyword evidence="10" id="KW-0921">Nickel transport</keyword>
<dbReference type="Pfam" id="PF00005">
    <property type="entry name" value="ABC_tran"/>
    <property type="match status" value="1"/>
</dbReference>
<proteinExistence type="inferred from homology"/>
<keyword evidence="3" id="KW-0813">Transport</keyword>
<dbReference type="SUPFAM" id="SSF52540">
    <property type="entry name" value="P-loop containing nucleoside triphosphate hydrolases"/>
    <property type="match status" value="1"/>
</dbReference>
<evidence type="ECO:0000256" key="8">
    <source>
        <dbReference type="ARBA" id="ARBA00022967"/>
    </source>
</evidence>
<dbReference type="PANTHER" id="PTHR43297:SF13">
    <property type="entry name" value="NICKEL ABC TRANSPORTER, ATP-BINDING PROTEIN"/>
    <property type="match status" value="1"/>
</dbReference>
<evidence type="ECO:0000256" key="4">
    <source>
        <dbReference type="ARBA" id="ARBA00022475"/>
    </source>
</evidence>
<comment type="catalytic activity">
    <reaction evidence="15">
        <text>Ni(2+)(out) + ATP + H2O = Ni(2+)(in) + ADP + phosphate + H(+)</text>
        <dbReference type="Rhea" id="RHEA:15557"/>
        <dbReference type="ChEBI" id="CHEBI:15377"/>
        <dbReference type="ChEBI" id="CHEBI:15378"/>
        <dbReference type="ChEBI" id="CHEBI:30616"/>
        <dbReference type="ChEBI" id="CHEBI:43474"/>
        <dbReference type="ChEBI" id="CHEBI:49786"/>
        <dbReference type="ChEBI" id="CHEBI:456216"/>
        <dbReference type="EC" id="7.2.2.11"/>
    </reaction>
    <physiologicalReaction direction="left-to-right" evidence="15">
        <dbReference type="Rhea" id="RHEA:15558"/>
    </physiologicalReaction>
</comment>
<evidence type="ECO:0000256" key="5">
    <source>
        <dbReference type="ARBA" id="ARBA00022596"/>
    </source>
</evidence>
<dbReference type="InterPro" id="IPR003439">
    <property type="entry name" value="ABC_transporter-like_ATP-bd"/>
</dbReference>
<keyword evidence="7 17" id="KW-0067">ATP-binding</keyword>
<evidence type="ECO:0000256" key="1">
    <source>
        <dbReference type="ARBA" id="ARBA00004202"/>
    </source>
</evidence>
<evidence type="ECO:0000256" key="15">
    <source>
        <dbReference type="ARBA" id="ARBA00048610"/>
    </source>
</evidence>
<evidence type="ECO:0000256" key="9">
    <source>
        <dbReference type="ARBA" id="ARBA00023065"/>
    </source>
</evidence>
<evidence type="ECO:0000256" key="14">
    <source>
        <dbReference type="ARBA" id="ARBA00044143"/>
    </source>
</evidence>
<dbReference type="NCBIfam" id="TIGR01727">
    <property type="entry name" value="oligo_HPY"/>
    <property type="match status" value="1"/>
</dbReference>
<keyword evidence="9" id="KW-0406">Ion transport</keyword>
<dbReference type="GO" id="GO:0005886">
    <property type="term" value="C:plasma membrane"/>
    <property type="evidence" value="ECO:0007669"/>
    <property type="project" value="UniProtKB-SubCell"/>
</dbReference>
<dbReference type="Proteomes" id="UP000014417">
    <property type="component" value="Unassembled WGS sequence"/>
</dbReference>
<dbReference type="EC" id="7.2.2.11" evidence="13"/>
<evidence type="ECO:0000256" key="11">
    <source>
        <dbReference type="ARBA" id="ARBA00023136"/>
    </source>
</evidence>
<dbReference type="InterPro" id="IPR013563">
    <property type="entry name" value="Oligopep_ABC_C"/>
</dbReference>
<name>S2W2R0_9ACTN</name>
<keyword evidence="6" id="KW-0547">Nucleotide-binding</keyword>
<dbReference type="GO" id="GO:0005524">
    <property type="term" value="F:ATP binding"/>
    <property type="evidence" value="ECO:0007669"/>
    <property type="project" value="UniProtKB-KW"/>
</dbReference>
<dbReference type="Pfam" id="PF08352">
    <property type="entry name" value="oligo_HPY"/>
    <property type="match status" value="1"/>
</dbReference>
<organism evidence="17 18">
    <name type="scientific">Propionimicrobium lymphophilum ACS-093-V-SCH5</name>
    <dbReference type="NCBI Taxonomy" id="883161"/>
    <lineage>
        <taxon>Bacteria</taxon>
        <taxon>Bacillati</taxon>
        <taxon>Actinomycetota</taxon>
        <taxon>Actinomycetes</taxon>
        <taxon>Propionibacteriales</taxon>
        <taxon>Propionibacteriaceae</taxon>
        <taxon>Propionimicrobium</taxon>
    </lineage>
</organism>
<gene>
    <name evidence="17" type="ORF">HMPREF9306_00098</name>
</gene>
<evidence type="ECO:0000313" key="17">
    <source>
        <dbReference type="EMBL" id="EPD34063.1"/>
    </source>
</evidence>
<dbReference type="HOGENOM" id="CLU_000604_1_23_11"/>
<dbReference type="InterPro" id="IPR050388">
    <property type="entry name" value="ABC_Ni/Peptide_Import"/>
</dbReference>
<dbReference type="CDD" id="cd03257">
    <property type="entry name" value="ABC_NikE_OppD_transporters"/>
    <property type="match status" value="1"/>
</dbReference>
<dbReference type="Gene3D" id="3.40.50.300">
    <property type="entry name" value="P-loop containing nucleotide triphosphate hydrolases"/>
    <property type="match status" value="1"/>
</dbReference>